<keyword evidence="1" id="KW-0812">Transmembrane</keyword>
<accession>A0A0P9DJI8</accession>
<keyword evidence="1" id="KW-1133">Transmembrane helix</keyword>
<feature type="transmembrane region" description="Helical" evidence="1">
    <location>
        <begin position="67"/>
        <end position="91"/>
    </location>
</feature>
<keyword evidence="3" id="KW-1185">Reference proteome</keyword>
<evidence type="ECO:0000256" key="1">
    <source>
        <dbReference type="SAM" id="Phobius"/>
    </source>
</evidence>
<proteinExistence type="predicted"/>
<dbReference type="Proteomes" id="UP000050509">
    <property type="component" value="Unassembled WGS sequence"/>
</dbReference>
<evidence type="ECO:0000313" key="2">
    <source>
        <dbReference type="EMBL" id="KPV53638.1"/>
    </source>
</evidence>
<organism evidence="2 3">
    <name type="scientific">Kouleothrix aurantiaca</name>
    <dbReference type="NCBI Taxonomy" id="186479"/>
    <lineage>
        <taxon>Bacteria</taxon>
        <taxon>Bacillati</taxon>
        <taxon>Chloroflexota</taxon>
        <taxon>Chloroflexia</taxon>
        <taxon>Chloroflexales</taxon>
        <taxon>Roseiflexineae</taxon>
        <taxon>Roseiflexaceae</taxon>
        <taxon>Kouleothrix</taxon>
    </lineage>
</organism>
<sequence>MFFERQVLLQCDSHLSVAAPLKRNPFGRQPIKDWALLSAELLCYNSRDLITEYAKQSEVFYYRSLPLGIVTLYFSNTSFISVVCWYASSAFRQYVSTRRPSRAMKQNDRRHLIWLSLSFLMLYLLFGLLVLTHVLALPLQAITAATVVLMCGLLAVLVTPWVKVSERTHRERLGLGLSIVVLIVMLLLLLR</sequence>
<protein>
    <submittedName>
        <fullName evidence="2">Uncharacterized protein</fullName>
    </submittedName>
</protein>
<gene>
    <name evidence="2" type="ORF">SE17_08540</name>
</gene>
<evidence type="ECO:0000313" key="3">
    <source>
        <dbReference type="Proteomes" id="UP000050509"/>
    </source>
</evidence>
<keyword evidence="1" id="KW-0472">Membrane</keyword>
<feature type="transmembrane region" description="Helical" evidence="1">
    <location>
        <begin position="173"/>
        <end position="190"/>
    </location>
</feature>
<dbReference type="AlphaFoldDB" id="A0A0P9DJI8"/>
<name>A0A0P9DJI8_9CHLR</name>
<feature type="transmembrane region" description="Helical" evidence="1">
    <location>
        <begin position="112"/>
        <end position="135"/>
    </location>
</feature>
<reference evidence="2 3" key="1">
    <citation type="submission" date="2015-09" db="EMBL/GenBank/DDBJ databases">
        <title>Draft genome sequence of Kouleothrix aurantiaca JCM 19913.</title>
        <authorList>
            <person name="Hemp J."/>
        </authorList>
    </citation>
    <scope>NUCLEOTIDE SEQUENCE [LARGE SCALE GENOMIC DNA]</scope>
    <source>
        <strain evidence="2 3">COM-B</strain>
    </source>
</reference>
<comment type="caution">
    <text evidence="2">The sequence shown here is derived from an EMBL/GenBank/DDBJ whole genome shotgun (WGS) entry which is preliminary data.</text>
</comment>
<feature type="transmembrane region" description="Helical" evidence="1">
    <location>
        <begin position="141"/>
        <end position="161"/>
    </location>
</feature>
<dbReference type="EMBL" id="LJCR01000213">
    <property type="protein sequence ID" value="KPV53638.1"/>
    <property type="molecule type" value="Genomic_DNA"/>
</dbReference>